<reference evidence="2 3" key="1">
    <citation type="submission" date="2023-06" db="EMBL/GenBank/DDBJ databases">
        <title>Novel species in genus Planococcus.</title>
        <authorList>
            <person name="Ning S."/>
        </authorList>
    </citation>
    <scope>NUCLEOTIDE SEQUENCE [LARGE SCALE GENOMIC DNA]</scope>
    <source>
        <strain evidence="2 3">N064</strain>
    </source>
</reference>
<accession>A0ABT8MW30</accession>
<dbReference type="EMBL" id="JAUJWW010000009">
    <property type="protein sequence ID" value="MDN7229118.1"/>
    <property type="molecule type" value="Genomic_DNA"/>
</dbReference>
<organism evidence="2 3">
    <name type="scientific">Planococcus liqunii</name>
    <dbReference type="NCBI Taxonomy" id="3058394"/>
    <lineage>
        <taxon>Bacteria</taxon>
        <taxon>Bacillati</taxon>
        <taxon>Bacillota</taxon>
        <taxon>Bacilli</taxon>
        <taxon>Bacillales</taxon>
        <taxon>Caryophanaceae</taxon>
        <taxon>Planococcus</taxon>
    </lineage>
</organism>
<evidence type="ECO:0000313" key="2">
    <source>
        <dbReference type="EMBL" id="MDN7229118.1"/>
    </source>
</evidence>
<proteinExistence type="predicted"/>
<name>A0ABT8MW30_9BACL</name>
<comment type="caution">
    <text evidence="2">The sequence shown here is derived from an EMBL/GenBank/DDBJ whole genome shotgun (WGS) entry which is preliminary data.</text>
</comment>
<gene>
    <name evidence="2" type="ORF">QWY15_17730</name>
</gene>
<evidence type="ECO:0008006" key="4">
    <source>
        <dbReference type="Google" id="ProtNLM"/>
    </source>
</evidence>
<feature type="transmembrane region" description="Helical" evidence="1">
    <location>
        <begin position="63"/>
        <end position="83"/>
    </location>
</feature>
<evidence type="ECO:0000313" key="3">
    <source>
        <dbReference type="Proteomes" id="UP001172054"/>
    </source>
</evidence>
<dbReference type="RefSeq" id="WP_301727255.1">
    <property type="nucleotide sequence ID" value="NZ_JAUJWW010000009.1"/>
</dbReference>
<keyword evidence="1" id="KW-1133">Transmembrane helix</keyword>
<keyword evidence="1" id="KW-0472">Membrane</keyword>
<feature type="transmembrane region" description="Helical" evidence="1">
    <location>
        <begin position="12"/>
        <end position="42"/>
    </location>
</feature>
<keyword evidence="3" id="KW-1185">Reference proteome</keyword>
<sequence length="84" mass="9526">MNLLNNKLIQGLAIAALSVASLVFLVMRNLEVAVLFMTLLFVCTNSFRYRQMKERGMDREAKWMLGMAIIFAVLFVVVLAMVLI</sequence>
<dbReference type="Proteomes" id="UP001172054">
    <property type="component" value="Unassembled WGS sequence"/>
</dbReference>
<keyword evidence="1" id="KW-0812">Transmembrane</keyword>
<protein>
    <recommendedName>
        <fullName evidence="4">Aspartyl/asparaginyl-tRNA synthetase</fullName>
    </recommendedName>
</protein>
<evidence type="ECO:0000256" key="1">
    <source>
        <dbReference type="SAM" id="Phobius"/>
    </source>
</evidence>